<evidence type="ECO:0000256" key="2">
    <source>
        <dbReference type="SAM" id="MobiDB-lite"/>
    </source>
</evidence>
<dbReference type="InterPro" id="IPR001841">
    <property type="entry name" value="Znf_RING"/>
</dbReference>
<comment type="caution">
    <text evidence="4">The sequence shown here is derived from an EMBL/GenBank/DDBJ whole genome shotgun (WGS) entry which is preliminary data.</text>
</comment>
<dbReference type="GO" id="GO:0008270">
    <property type="term" value="F:zinc ion binding"/>
    <property type="evidence" value="ECO:0007669"/>
    <property type="project" value="UniProtKB-KW"/>
</dbReference>
<proteinExistence type="predicted"/>
<dbReference type="PANTHER" id="PTHR22765">
    <property type="entry name" value="RING FINGER AND PROTEASE ASSOCIATED DOMAIN-CONTAINING"/>
    <property type="match status" value="1"/>
</dbReference>
<sequence>MAGTLPGVGMGSRRMSHHRHRQDDPLVFREPPPLRERLQHSTTVTMGETALMARQRLDRKLAHYRASSRSSKQGANGSRESNHKERTKRNSSIGSKILGRPWKLQLNTGSKSNGEMCSVCLEDFEGEQQMMELSCSHKYHSNCLMPWLASHPHCPTCRNPVQCA</sequence>
<dbReference type="PROSITE" id="PS50089">
    <property type="entry name" value="ZF_RING_2"/>
    <property type="match status" value="1"/>
</dbReference>
<feature type="compositionally biased region" description="Gly residues" evidence="2">
    <location>
        <begin position="1"/>
        <end position="10"/>
    </location>
</feature>
<dbReference type="Proteomes" id="UP000288805">
    <property type="component" value="Unassembled WGS sequence"/>
</dbReference>
<feature type="region of interest" description="Disordered" evidence="2">
    <location>
        <begin position="1"/>
        <end position="50"/>
    </location>
</feature>
<name>A0A438F7A0_VITVI</name>
<reference evidence="4 5" key="1">
    <citation type="journal article" date="2018" name="PLoS Genet.">
        <title>Population sequencing reveals clonal diversity and ancestral inbreeding in the grapevine cultivar Chardonnay.</title>
        <authorList>
            <person name="Roach M.J."/>
            <person name="Johnson D.L."/>
            <person name="Bohlmann J."/>
            <person name="van Vuuren H.J."/>
            <person name="Jones S.J."/>
            <person name="Pretorius I.S."/>
            <person name="Schmidt S.A."/>
            <person name="Borneman A.R."/>
        </authorList>
    </citation>
    <scope>NUCLEOTIDE SEQUENCE [LARGE SCALE GENOMIC DNA]</scope>
    <source>
        <strain evidence="5">cv. Chardonnay</strain>
        <tissue evidence="4">Leaf</tissue>
    </source>
</reference>
<keyword evidence="1" id="KW-0862">Zinc</keyword>
<dbReference type="SUPFAM" id="SSF57850">
    <property type="entry name" value="RING/U-box"/>
    <property type="match status" value="1"/>
</dbReference>
<feature type="domain" description="RING-type" evidence="3">
    <location>
        <begin position="117"/>
        <end position="158"/>
    </location>
</feature>
<keyword evidence="1" id="KW-0479">Metal-binding</keyword>
<dbReference type="InterPro" id="IPR051826">
    <property type="entry name" value="E3_ubiquitin-ligase_domain"/>
</dbReference>
<dbReference type="InterPro" id="IPR013083">
    <property type="entry name" value="Znf_RING/FYVE/PHD"/>
</dbReference>
<protein>
    <recommendedName>
        <fullName evidence="3">RING-type domain-containing protein</fullName>
    </recommendedName>
</protein>
<keyword evidence="1" id="KW-0863">Zinc-finger</keyword>
<feature type="compositionally biased region" description="Polar residues" evidence="2">
    <location>
        <begin position="67"/>
        <end position="79"/>
    </location>
</feature>
<gene>
    <name evidence="4" type="ORF">CK203_075748</name>
</gene>
<accession>A0A438F7A0</accession>
<feature type="region of interest" description="Disordered" evidence="2">
    <location>
        <begin position="63"/>
        <end position="95"/>
    </location>
</feature>
<dbReference type="EMBL" id="QGNW01001107">
    <property type="protein sequence ID" value="RVW55833.1"/>
    <property type="molecule type" value="Genomic_DNA"/>
</dbReference>
<dbReference type="Pfam" id="PF13639">
    <property type="entry name" value="zf-RING_2"/>
    <property type="match status" value="1"/>
</dbReference>
<dbReference type="AlphaFoldDB" id="A0A438F7A0"/>
<dbReference type="SMART" id="SM00184">
    <property type="entry name" value="RING"/>
    <property type="match status" value="1"/>
</dbReference>
<feature type="compositionally biased region" description="Basic and acidic residues" evidence="2">
    <location>
        <begin position="21"/>
        <end position="39"/>
    </location>
</feature>
<dbReference type="CDD" id="cd16454">
    <property type="entry name" value="RING-H2_PA-TM-RING"/>
    <property type="match status" value="1"/>
</dbReference>
<dbReference type="PANTHER" id="PTHR22765:SF303">
    <property type="entry name" value="RING-TYPE DOMAIN-CONTAINING PROTEIN"/>
    <property type="match status" value="1"/>
</dbReference>
<evidence type="ECO:0000313" key="5">
    <source>
        <dbReference type="Proteomes" id="UP000288805"/>
    </source>
</evidence>
<evidence type="ECO:0000313" key="4">
    <source>
        <dbReference type="EMBL" id="RVW55833.1"/>
    </source>
</evidence>
<evidence type="ECO:0000256" key="1">
    <source>
        <dbReference type="PROSITE-ProRule" id="PRU00175"/>
    </source>
</evidence>
<evidence type="ECO:0000259" key="3">
    <source>
        <dbReference type="PROSITE" id="PS50089"/>
    </source>
</evidence>
<dbReference type="Gene3D" id="3.30.40.10">
    <property type="entry name" value="Zinc/RING finger domain, C3HC4 (zinc finger)"/>
    <property type="match status" value="1"/>
</dbReference>
<organism evidence="4 5">
    <name type="scientific">Vitis vinifera</name>
    <name type="common">Grape</name>
    <dbReference type="NCBI Taxonomy" id="29760"/>
    <lineage>
        <taxon>Eukaryota</taxon>
        <taxon>Viridiplantae</taxon>
        <taxon>Streptophyta</taxon>
        <taxon>Embryophyta</taxon>
        <taxon>Tracheophyta</taxon>
        <taxon>Spermatophyta</taxon>
        <taxon>Magnoliopsida</taxon>
        <taxon>eudicotyledons</taxon>
        <taxon>Gunneridae</taxon>
        <taxon>Pentapetalae</taxon>
        <taxon>rosids</taxon>
        <taxon>Vitales</taxon>
        <taxon>Vitaceae</taxon>
        <taxon>Viteae</taxon>
        <taxon>Vitis</taxon>
    </lineage>
</organism>